<dbReference type="GO" id="GO:0046872">
    <property type="term" value="F:metal ion binding"/>
    <property type="evidence" value="ECO:0007669"/>
    <property type="project" value="UniProtKB-KW"/>
</dbReference>
<feature type="transmembrane region" description="Helical" evidence="8">
    <location>
        <begin position="200"/>
        <end position="217"/>
    </location>
</feature>
<comment type="subcellular location">
    <subcellularLocation>
        <location evidence="1">Cell membrane</location>
        <topology evidence="1">Multi-pass membrane protein</topology>
    </subcellularLocation>
</comment>
<sequence length="321" mass="36035">MIYIVLFSISFALTYFIKEYAIKKSLIATVNERSSHTVPIPHGGGIAVAITWFAGLIYLYINNQIEPTLFFAFIIGAVIAVVGFVDDIVELSPKIRMIVFALVGATGLYIIGGLDVLTFGLFDISNTFITSVFAMLLILWYINLTNFIDGIDSYLGVKFIFLSVAGLVIFGADYFAVLGVSVLGFLYWNWHNAKIFMGDVGSTLLGYTIAIITLYYANIQSQNLWIWITLYGVFWFDATMTLVRRKLNGEKLSQAHKKHAYQRLTQAGWSHSKVTLYALGLNVVIFLLVYFIPNIAVSFALSLVLLYVAYRFVDSKKKFES</sequence>
<dbReference type="HOGENOM" id="CLU_023982_3_1_7"/>
<evidence type="ECO:0000256" key="8">
    <source>
        <dbReference type="SAM" id="Phobius"/>
    </source>
</evidence>
<comment type="cofactor">
    <cofactor evidence="7">
        <name>Mg(2+)</name>
        <dbReference type="ChEBI" id="CHEBI:18420"/>
    </cofactor>
</comment>
<feature type="binding site" evidence="7">
    <location>
        <position position="199"/>
    </location>
    <ligand>
        <name>Mg(2+)</name>
        <dbReference type="ChEBI" id="CHEBI:18420"/>
    </ligand>
</feature>
<keyword evidence="10" id="KW-1185">Reference proteome</keyword>
<dbReference type="CDD" id="cd06854">
    <property type="entry name" value="GT_WbpL_WbcO_like"/>
    <property type="match status" value="1"/>
</dbReference>
<organism evidence="9 10">
    <name type="scientific">Sulfurospirillum deleyianum (strain ATCC 51133 / DSM 6946 / 5175)</name>
    <dbReference type="NCBI Taxonomy" id="525898"/>
    <lineage>
        <taxon>Bacteria</taxon>
        <taxon>Pseudomonadati</taxon>
        <taxon>Campylobacterota</taxon>
        <taxon>Epsilonproteobacteria</taxon>
        <taxon>Campylobacterales</taxon>
        <taxon>Sulfurospirillaceae</taxon>
        <taxon>Sulfurospirillum</taxon>
    </lineage>
</organism>
<proteinExistence type="predicted"/>
<evidence type="ECO:0000256" key="6">
    <source>
        <dbReference type="ARBA" id="ARBA00023136"/>
    </source>
</evidence>
<evidence type="ECO:0000256" key="7">
    <source>
        <dbReference type="PIRSR" id="PIRSR600715-1"/>
    </source>
</evidence>
<keyword evidence="3 9" id="KW-0808">Transferase</keyword>
<dbReference type="AlphaFoldDB" id="D1B3W6"/>
<dbReference type="OrthoDB" id="9783652at2"/>
<dbReference type="GO" id="GO:0005886">
    <property type="term" value="C:plasma membrane"/>
    <property type="evidence" value="ECO:0007669"/>
    <property type="project" value="UniProtKB-SubCell"/>
</dbReference>
<evidence type="ECO:0000313" key="10">
    <source>
        <dbReference type="Proteomes" id="UP000002222"/>
    </source>
</evidence>
<evidence type="ECO:0000313" key="9">
    <source>
        <dbReference type="EMBL" id="ACZ12786.1"/>
    </source>
</evidence>
<evidence type="ECO:0000256" key="4">
    <source>
        <dbReference type="ARBA" id="ARBA00022692"/>
    </source>
</evidence>
<dbReference type="EMBL" id="CP001816">
    <property type="protein sequence ID" value="ACZ12786.1"/>
    <property type="molecule type" value="Genomic_DNA"/>
</dbReference>
<dbReference type="GO" id="GO:0071555">
    <property type="term" value="P:cell wall organization"/>
    <property type="evidence" value="ECO:0007669"/>
    <property type="project" value="TreeGrafter"/>
</dbReference>
<evidence type="ECO:0000256" key="1">
    <source>
        <dbReference type="ARBA" id="ARBA00004651"/>
    </source>
</evidence>
<feature type="transmembrane region" description="Helical" evidence="8">
    <location>
        <begin position="283"/>
        <end position="310"/>
    </location>
</feature>
<feature type="transmembrane region" description="Helical" evidence="8">
    <location>
        <begin position="43"/>
        <end position="61"/>
    </location>
</feature>
<feature type="transmembrane region" description="Helical" evidence="8">
    <location>
        <begin position="160"/>
        <end position="188"/>
    </location>
</feature>
<name>D1B3W6_SULD5</name>
<dbReference type="GO" id="GO:0044038">
    <property type="term" value="P:cell wall macromolecule biosynthetic process"/>
    <property type="evidence" value="ECO:0007669"/>
    <property type="project" value="TreeGrafter"/>
</dbReference>
<feature type="transmembrane region" description="Helical" evidence="8">
    <location>
        <begin position="97"/>
        <end position="122"/>
    </location>
</feature>
<keyword evidence="4 8" id="KW-0812">Transmembrane</keyword>
<feature type="transmembrane region" description="Helical" evidence="8">
    <location>
        <begin position="224"/>
        <end position="243"/>
    </location>
</feature>
<reference evidence="9 10" key="2">
    <citation type="journal article" date="2010" name="Stand. Genomic Sci.">
        <title>Complete genome sequence of Sulfurospirillum deleyianum type strain (5175).</title>
        <authorList>
            <person name="Sikorski J."/>
            <person name="Lapidus A."/>
            <person name="Copeland A."/>
            <person name="Glavina Del Rio T."/>
            <person name="Nolan M."/>
            <person name="Lucas S."/>
            <person name="Chen F."/>
            <person name="Tice H."/>
            <person name="Cheng J.F."/>
            <person name="Saunders E."/>
            <person name="Bruce D."/>
            <person name="Goodwin L."/>
            <person name="Pitluck S."/>
            <person name="Ovchinnikova G."/>
            <person name="Pati A."/>
            <person name="Ivanova N."/>
            <person name="Mavromatis K."/>
            <person name="Chen A."/>
            <person name="Palaniappan K."/>
            <person name="Chain P."/>
            <person name="Land M."/>
            <person name="Hauser L."/>
            <person name="Chang Y.J."/>
            <person name="Jeffries C.D."/>
            <person name="Brettin T."/>
            <person name="Detter J.C."/>
            <person name="Han C."/>
            <person name="Rohde M."/>
            <person name="Lang E."/>
            <person name="Spring S."/>
            <person name="Goker M."/>
            <person name="Bristow J."/>
            <person name="Eisen J.A."/>
            <person name="Markowitz V."/>
            <person name="Hugenholtz P."/>
            <person name="Kyrpides N.C."/>
            <person name="Klenk H.P."/>
        </authorList>
    </citation>
    <scope>NUCLEOTIDE SEQUENCE [LARGE SCALE GENOMIC DNA]</scope>
    <source>
        <strain evidence="10">ATCC 51133 / DSM 6946 / 5175</strain>
    </source>
</reference>
<keyword evidence="7" id="KW-0460">Magnesium</keyword>
<gene>
    <name evidence="9" type="ordered locus">Sdel_1771</name>
</gene>
<reference evidence="10" key="1">
    <citation type="submission" date="2009-11" db="EMBL/GenBank/DDBJ databases">
        <title>The complete genome of Sulfurospirillum deleyianum DSM 6946.</title>
        <authorList>
            <consortium name="US DOE Joint Genome Institute (JGI-PGF)"/>
            <person name="Lucas S."/>
            <person name="Copeland A."/>
            <person name="Lapidus A."/>
            <person name="Glavina del Rio T."/>
            <person name="Dalin E."/>
            <person name="Tice H."/>
            <person name="Bruce D."/>
            <person name="Goodwin L."/>
            <person name="Pitluck S."/>
            <person name="Kyrpides N."/>
            <person name="Mavromatis K."/>
            <person name="Ivanova N."/>
            <person name="Ovchinnikova G."/>
            <person name="Munk A.C."/>
            <person name="Lu M."/>
            <person name="Brettin T."/>
            <person name="Detter J.C."/>
            <person name="Han C."/>
            <person name="Tapia R."/>
            <person name="Larimer F."/>
            <person name="Land M."/>
            <person name="Hauser L."/>
            <person name="Markowitz V."/>
            <person name="Cheng J.F."/>
            <person name="Hugenholtz P."/>
            <person name="Woyke T."/>
            <person name="Wu D."/>
            <person name="Aumann P."/>
            <person name="Schneider S."/>
            <person name="Lang E."/>
            <person name="Spring S."/>
            <person name="Klenk H.P."/>
            <person name="Eisen J.A."/>
        </authorList>
    </citation>
    <scope>NUCLEOTIDE SEQUENCE [LARGE SCALE GENOMIC DNA]</scope>
    <source>
        <strain evidence="10">ATCC 51133 / DSM 6946 / 5175</strain>
    </source>
</reference>
<dbReference type="PANTHER" id="PTHR22926:SF3">
    <property type="entry name" value="UNDECAPRENYL-PHOSPHATE ALPHA-N-ACETYLGLUCOSAMINYL 1-PHOSPHATE TRANSFERASE"/>
    <property type="match status" value="1"/>
</dbReference>
<keyword evidence="7" id="KW-0479">Metal-binding</keyword>
<dbReference type="RefSeq" id="WP_012857536.1">
    <property type="nucleotide sequence ID" value="NC_013512.1"/>
</dbReference>
<evidence type="ECO:0000256" key="5">
    <source>
        <dbReference type="ARBA" id="ARBA00022989"/>
    </source>
</evidence>
<feature type="transmembrane region" description="Helical" evidence="8">
    <location>
        <begin position="67"/>
        <end position="85"/>
    </location>
</feature>
<dbReference type="KEGG" id="sdl:Sdel_1771"/>
<keyword evidence="6 8" id="KW-0472">Membrane</keyword>
<dbReference type="InterPro" id="IPR000715">
    <property type="entry name" value="Glycosyl_transferase_4"/>
</dbReference>
<accession>D1B3W6</accession>
<dbReference type="Proteomes" id="UP000002222">
    <property type="component" value="Chromosome"/>
</dbReference>
<keyword evidence="2" id="KW-1003">Cell membrane</keyword>
<feature type="transmembrane region" description="Helical" evidence="8">
    <location>
        <begin position="6"/>
        <end position="22"/>
    </location>
</feature>
<feature type="binding site" evidence="7">
    <location>
        <position position="146"/>
    </location>
    <ligand>
        <name>Mg(2+)</name>
        <dbReference type="ChEBI" id="CHEBI:18420"/>
    </ligand>
</feature>
<dbReference type="GO" id="GO:0009103">
    <property type="term" value="P:lipopolysaccharide biosynthetic process"/>
    <property type="evidence" value="ECO:0007669"/>
    <property type="project" value="TreeGrafter"/>
</dbReference>
<evidence type="ECO:0000256" key="3">
    <source>
        <dbReference type="ARBA" id="ARBA00022679"/>
    </source>
</evidence>
<feature type="transmembrane region" description="Helical" evidence="8">
    <location>
        <begin position="128"/>
        <end position="148"/>
    </location>
</feature>
<dbReference type="Pfam" id="PF00953">
    <property type="entry name" value="Glycos_transf_4"/>
    <property type="match status" value="1"/>
</dbReference>
<dbReference type="eggNOG" id="COG0472">
    <property type="taxonomic scope" value="Bacteria"/>
</dbReference>
<dbReference type="PANTHER" id="PTHR22926">
    <property type="entry name" value="PHOSPHO-N-ACETYLMURAMOYL-PENTAPEPTIDE-TRANSFERASE"/>
    <property type="match status" value="1"/>
</dbReference>
<protein>
    <submittedName>
        <fullName evidence="9">Glycosyl transferase, family 4, conserved region</fullName>
    </submittedName>
</protein>
<keyword evidence="5 8" id="KW-1133">Transmembrane helix</keyword>
<dbReference type="GO" id="GO:0016780">
    <property type="term" value="F:phosphotransferase activity, for other substituted phosphate groups"/>
    <property type="evidence" value="ECO:0007669"/>
    <property type="project" value="InterPro"/>
</dbReference>
<dbReference type="STRING" id="525898.Sdel_1771"/>
<evidence type="ECO:0000256" key="2">
    <source>
        <dbReference type="ARBA" id="ARBA00022475"/>
    </source>
</evidence>